<protein>
    <submittedName>
        <fullName evidence="2">Uncharacterized protein</fullName>
    </submittedName>
</protein>
<reference evidence="3" key="1">
    <citation type="journal article" date="2019" name="Int. J. Syst. Evol. Microbiol.">
        <title>The Global Catalogue of Microorganisms (GCM) 10K type strain sequencing project: providing services to taxonomists for standard genome sequencing and annotation.</title>
        <authorList>
            <consortium name="The Broad Institute Genomics Platform"/>
            <consortium name="The Broad Institute Genome Sequencing Center for Infectious Disease"/>
            <person name="Wu L."/>
            <person name="Ma J."/>
        </authorList>
    </citation>
    <scope>NUCLEOTIDE SEQUENCE [LARGE SCALE GENOMIC DNA]</scope>
    <source>
        <strain evidence="3">JCM 17933</strain>
    </source>
</reference>
<evidence type="ECO:0000313" key="2">
    <source>
        <dbReference type="EMBL" id="GAA4487010.1"/>
    </source>
</evidence>
<feature type="region of interest" description="Disordered" evidence="1">
    <location>
        <begin position="46"/>
        <end position="73"/>
    </location>
</feature>
<comment type="caution">
    <text evidence="2">The sequence shown here is derived from an EMBL/GenBank/DDBJ whole genome shotgun (WGS) entry which is preliminary data.</text>
</comment>
<evidence type="ECO:0000313" key="3">
    <source>
        <dbReference type="Proteomes" id="UP001500503"/>
    </source>
</evidence>
<proteinExistence type="predicted"/>
<name>A0ABP8PHZ2_9ACTN</name>
<accession>A0ABP8PHZ2</accession>
<feature type="region of interest" description="Disordered" evidence="1">
    <location>
        <begin position="1"/>
        <end position="20"/>
    </location>
</feature>
<sequence length="73" mass="8716">MWGYAPYGDGGRCRNKEQEDTMHPEIVRALMTTRVHDDHRTAAAWRRRARVRRRPRALSRYPRPRPVWSTKTA</sequence>
<dbReference type="Proteomes" id="UP001500503">
    <property type="component" value="Unassembled WGS sequence"/>
</dbReference>
<gene>
    <name evidence="2" type="ORF">GCM10023191_014250</name>
</gene>
<feature type="compositionally biased region" description="Basic and acidic residues" evidence="1">
    <location>
        <begin position="11"/>
        <end position="20"/>
    </location>
</feature>
<evidence type="ECO:0000256" key="1">
    <source>
        <dbReference type="SAM" id="MobiDB-lite"/>
    </source>
</evidence>
<organism evidence="2 3">
    <name type="scientific">Actinoallomurus oryzae</name>
    <dbReference type="NCBI Taxonomy" id="502180"/>
    <lineage>
        <taxon>Bacteria</taxon>
        <taxon>Bacillati</taxon>
        <taxon>Actinomycetota</taxon>
        <taxon>Actinomycetes</taxon>
        <taxon>Streptosporangiales</taxon>
        <taxon>Thermomonosporaceae</taxon>
        <taxon>Actinoallomurus</taxon>
    </lineage>
</organism>
<keyword evidence="3" id="KW-1185">Reference proteome</keyword>
<dbReference type="EMBL" id="BAABHF010000010">
    <property type="protein sequence ID" value="GAA4487010.1"/>
    <property type="molecule type" value="Genomic_DNA"/>
</dbReference>
<feature type="compositionally biased region" description="Basic residues" evidence="1">
    <location>
        <begin position="46"/>
        <end position="57"/>
    </location>
</feature>